<sequence length="288" mass="30459">MDPYAGSYGLNFGGFSRNVPASSCPPSTRPHTEQLMLPPRGRPSVARSVASATGETYRYGALTRIPADVVSITPSSTDGFSHVTSSMSLRTERPFLSRQVSSRGSVSSTGTRDSSSRGSRIQVTITGRTEDVTDLLGRLNFDGPSDKGKARATEPASTPGCEQTRLLERSRFSEYPPPITSSSSSYRTEVRAPSHIPPPPSYTPSSAAPSATPGSYLFKARGPSSVASSVRSRQSVSSTSSSRTITPSGYNTRTVAPSRGMNGGYSIVAHDALSRNVSSHGGSRYAPR</sequence>
<evidence type="ECO:0000313" key="1">
    <source>
        <dbReference type="EMBL" id="KAK3080739.1"/>
    </source>
</evidence>
<proteinExistence type="predicted"/>
<dbReference type="EMBL" id="JAWDJW010000423">
    <property type="protein sequence ID" value="KAK3080739.1"/>
    <property type="molecule type" value="Genomic_DNA"/>
</dbReference>
<organism evidence="1 2">
    <name type="scientific">Coniosporium uncinatum</name>
    <dbReference type="NCBI Taxonomy" id="93489"/>
    <lineage>
        <taxon>Eukaryota</taxon>
        <taxon>Fungi</taxon>
        <taxon>Dikarya</taxon>
        <taxon>Ascomycota</taxon>
        <taxon>Pezizomycotina</taxon>
        <taxon>Dothideomycetes</taxon>
        <taxon>Dothideomycetes incertae sedis</taxon>
        <taxon>Coniosporium</taxon>
    </lineage>
</organism>
<comment type="caution">
    <text evidence="1">The sequence shown here is derived from an EMBL/GenBank/DDBJ whole genome shotgun (WGS) entry which is preliminary data.</text>
</comment>
<protein>
    <submittedName>
        <fullName evidence="1">Uncharacterized protein</fullName>
    </submittedName>
</protein>
<gene>
    <name evidence="1" type="ORF">LTS18_013616</name>
</gene>
<reference evidence="1" key="1">
    <citation type="submission" date="2024-09" db="EMBL/GenBank/DDBJ databases">
        <title>Black Yeasts Isolated from many extreme environments.</title>
        <authorList>
            <person name="Coleine C."/>
            <person name="Stajich J.E."/>
            <person name="Selbmann L."/>
        </authorList>
    </citation>
    <scope>NUCLEOTIDE SEQUENCE</scope>
    <source>
        <strain evidence="1">CCFEE 5737</strain>
    </source>
</reference>
<name>A0ACC3DVB2_9PEZI</name>
<dbReference type="Proteomes" id="UP001186974">
    <property type="component" value="Unassembled WGS sequence"/>
</dbReference>
<keyword evidence="2" id="KW-1185">Reference proteome</keyword>
<evidence type="ECO:0000313" key="2">
    <source>
        <dbReference type="Proteomes" id="UP001186974"/>
    </source>
</evidence>
<accession>A0ACC3DVB2</accession>